<dbReference type="OrthoDB" id="9779926at2"/>
<dbReference type="RefSeq" id="WP_138534223.1">
    <property type="nucleotide sequence ID" value="NZ_VANR01000001.1"/>
</dbReference>
<evidence type="ECO:0000313" key="3">
    <source>
        <dbReference type="Proteomes" id="UP000307140"/>
    </source>
</evidence>
<dbReference type="Proteomes" id="UP000307140">
    <property type="component" value="Unassembled WGS sequence"/>
</dbReference>
<gene>
    <name evidence="2" type="ORF">FDT66_00665</name>
</gene>
<organism evidence="2 3">
    <name type="scientific">Polaribacter aestuariivivens</name>
    <dbReference type="NCBI Taxonomy" id="2304626"/>
    <lineage>
        <taxon>Bacteria</taxon>
        <taxon>Pseudomonadati</taxon>
        <taxon>Bacteroidota</taxon>
        <taxon>Flavobacteriia</taxon>
        <taxon>Flavobacteriales</taxon>
        <taxon>Flavobacteriaceae</taxon>
    </lineage>
</organism>
<dbReference type="Gene3D" id="3.90.550.10">
    <property type="entry name" value="Spore Coat Polysaccharide Biosynthesis Protein SpsA, Chain A"/>
    <property type="match status" value="1"/>
</dbReference>
<feature type="domain" description="Nucleotidyl transferase" evidence="1">
    <location>
        <begin position="4"/>
        <end position="221"/>
    </location>
</feature>
<keyword evidence="3" id="KW-1185">Reference proteome</keyword>
<reference evidence="2 3" key="1">
    <citation type="submission" date="2019-05" db="EMBL/GenBank/DDBJ databases">
        <title>Polaribacter aestuariivivens sp. nov., isolated from a tidal flat.</title>
        <authorList>
            <person name="Yoon J.-H."/>
        </authorList>
    </citation>
    <scope>NUCLEOTIDE SEQUENCE [LARGE SCALE GENOMIC DNA]</scope>
    <source>
        <strain evidence="2 3">DBTF-3</strain>
    </source>
</reference>
<dbReference type="InterPro" id="IPR005835">
    <property type="entry name" value="NTP_transferase_dom"/>
</dbReference>
<evidence type="ECO:0000259" key="1">
    <source>
        <dbReference type="Pfam" id="PF00483"/>
    </source>
</evidence>
<comment type="caution">
    <text evidence="2">The sequence shown here is derived from an EMBL/GenBank/DDBJ whole genome shotgun (WGS) entry which is preliminary data.</text>
</comment>
<name>A0A5S3N9R3_9FLAO</name>
<sequence length="297" mass="34234">MTLVILAAGLGSRYGGLKQLDIIGEFNETIIDFSLFDAIDAGFKNVVFIVREQILNQVKEFYLSKLEGKINVTFVCQEVTKIPNNFKPNSRVKPWGTAHALLMAKGVVKTNFCVINADDFYGKDAFLQMINFLKGTKKNTFNYAMIGYLVKNTLSKKGTVSRGECTKNKDNYLKKIIERTDIFAKNNNIYYTENNLEIQLKENTIASMNFWGFTTTIFSEIEKQFQEFLSKNYKEQKKEFYLPLVINNLITTKKATVKILETESNWMGVTYIEDKKTVVNNIKKLKENNIYPTKLWD</sequence>
<evidence type="ECO:0000313" key="2">
    <source>
        <dbReference type="EMBL" id="TMM32010.1"/>
    </source>
</evidence>
<dbReference type="SUPFAM" id="SSF53448">
    <property type="entry name" value="Nucleotide-diphospho-sugar transferases"/>
    <property type="match status" value="1"/>
</dbReference>
<keyword evidence="2" id="KW-0808">Transferase</keyword>
<dbReference type="AlphaFoldDB" id="A0A5S3N9R3"/>
<dbReference type="EMBL" id="VANR01000001">
    <property type="protein sequence ID" value="TMM32010.1"/>
    <property type="molecule type" value="Genomic_DNA"/>
</dbReference>
<dbReference type="InterPro" id="IPR029044">
    <property type="entry name" value="Nucleotide-diphossugar_trans"/>
</dbReference>
<proteinExistence type="predicted"/>
<dbReference type="GO" id="GO:0016740">
    <property type="term" value="F:transferase activity"/>
    <property type="evidence" value="ECO:0007669"/>
    <property type="project" value="UniProtKB-KW"/>
</dbReference>
<protein>
    <submittedName>
        <fullName evidence="2">Nucleotide-diphospho-sugar transferase</fullName>
    </submittedName>
</protein>
<dbReference type="Pfam" id="PF00483">
    <property type="entry name" value="NTP_transferase"/>
    <property type="match status" value="1"/>
</dbReference>
<accession>A0A5S3N9R3</accession>